<dbReference type="OrthoDB" id="5839at2759"/>
<dbReference type="KEGG" id="dgr:6562250"/>
<dbReference type="PANTHER" id="PTHR31051">
    <property type="entry name" value="PROTEASOME ASSEMBLY CHAPERONE 3"/>
    <property type="match status" value="1"/>
</dbReference>
<dbReference type="OMA" id="HGFANKW"/>
<dbReference type="InterPro" id="IPR018788">
    <property type="entry name" value="Proteasome_assmbl_chp_3"/>
</dbReference>
<dbReference type="Pfam" id="PF10178">
    <property type="entry name" value="PAC3"/>
    <property type="match status" value="1"/>
</dbReference>
<dbReference type="eggNOG" id="KOG4828">
    <property type="taxonomic scope" value="Eukaryota"/>
</dbReference>
<dbReference type="InParanoid" id="B4JDP4"/>
<dbReference type="HOGENOM" id="CLU_1770005_0_0_1"/>
<dbReference type="PhylomeDB" id="B4JDP4"/>
<protein>
    <submittedName>
        <fullName evidence="1">GH10518</fullName>
    </submittedName>
</protein>
<sequence length="143" mass="16142">MCEFRRAADPDQKGFKKQFAIVVNDINTEFVFHNFDNKWLLLITQLGKIPALYNVAFDVKRDNRVIPYLHGPVDHPEYHVSVPVTMTCCMGADTDEIRGGIQFLINKTPLHKCPCELVIGLGLKQLQTADLKSIAKVLEVGVF</sequence>
<dbReference type="PANTHER" id="PTHR31051:SF1">
    <property type="entry name" value="PROTEASOME ASSEMBLY CHAPERONE 3"/>
    <property type="match status" value="1"/>
</dbReference>
<organism evidence="2">
    <name type="scientific">Drosophila grimshawi</name>
    <name type="common">Hawaiian fruit fly</name>
    <name type="synonym">Idiomyia grimshawi</name>
    <dbReference type="NCBI Taxonomy" id="7222"/>
    <lineage>
        <taxon>Eukaryota</taxon>
        <taxon>Metazoa</taxon>
        <taxon>Ecdysozoa</taxon>
        <taxon>Arthropoda</taxon>
        <taxon>Hexapoda</taxon>
        <taxon>Insecta</taxon>
        <taxon>Pterygota</taxon>
        <taxon>Neoptera</taxon>
        <taxon>Endopterygota</taxon>
        <taxon>Diptera</taxon>
        <taxon>Brachycera</taxon>
        <taxon>Muscomorpha</taxon>
        <taxon>Ephydroidea</taxon>
        <taxon>Drosophilidae</taxon>
        <taxon>Drosophila</taxon>
        <taxon>Hawaiian Drosophila</taxon>
    </lineage>
</organism>
<evidence type="ECO:0000313" key="1">
    <source>
        <dbReference type="EMBL" id="EDW03414.1"/>
    </source>
</evidence>
<dbReference type="GO" id="GO:0043248">
    <property type="term" value="P:proteasome assembly"/>
    <property type="evidence" value="ECO:0007669"/>
    <property type="project" value="InterPro"/>
</dbReference>
<gene>
    <name evidence="1" type="primary">Dgri\GH10518</name>
    <name evidence="1" type="ORF">Dgri_GH10518</name>
</gene>
<dbReference type="Gene3D" id="3.30.230.90">
    <property type="match status" value="1"/>
</dbReference>
<reference evidence="1 2" key="1">
    <citation type="journal article" date="2007" name="Nature">
        <title>Evolution of genes and genomes on the Drosophila phylogeny.</title>
        <authorList>
            <consortium name="Drosophila 12 Genomes Consortium"/>
            <person name="Clark A.G."/>
            <person name="Eisen M.B."/>
            <person name="Smith D.R."/>
            <person name="Bergman C.M."/>
            <person name="Oliver B."/>
            <person name="Markow T.A."/>
            <person name="Kaufman T.C."/>
            <person name="Kellis M."/>
            <person name="Gelbart W."/>
            <person name="Iyer V.N."/>
            <person name="Pollard D.A."/>
            <person name="Sackton T.B."/>
            <person name="Larracuente A.M."/>
            <person name="Singh N.D."/>
            <person name="Abad J.P."/>
            <person name="Abt D.N."/>
            <person name="Adryan B."/>
            <person name="Aguade M."/>
            <person name="Akashi H."/>
            <person name="Anderson W.W."/>
            <person name="Aquadro C.F."/>
            <person name="Ardell D.H."/>
            <person name="Arguello R."/>
            <person name="Artieri C.G."/>
            <person name="Barbash D.A."/>
            <person name="Barker D."/>
            <person name="Barsanti P."/>
            <person name="Batterham P."/>
            <person name="Batzoglou S."/>
            <person name="Begun D."/>
            <person name="Bhutkar A."/>
            <person name="Blanco E."/>
            <person name="Bosak S.A."/>
            <person name="Bradley R.K."/>
            <person name="Brand A.D."/>
            <person name="Brent M.R."/>
            <person name="Brooks A.N."/>
            <person name="Brown R.H."/>
            <person name="Butlin R.K."/>
            <person name="Caggese C."/>
            <person name="Calvi B.R."/>
            <person name="Bernardo de Carvalho A."/>
            <person name="Caspi A."/>
            <person name="Castrezana S."/>
            <person name="Celniker S.E."/>
            <person name="Chang J.L."/>
            <person name="Chapple C."/>
            <person name="Chatterji S."/>
            <person name="Chinwalla A."/>
            <person name="Civetta A."/>
            <person name="Clifton S.W."/>
            <person name="Comeron J.M."/>
            <person name="Costello J.C."/>
            <person name="Coyne J.A."/>
            <person name="Daub J."/>
            <person name="David R.G."/>
            <person name="Delcher A.L."/>
            <person name="Delehaunty K."/>
            <person name="Do C.B."/>
            <person name="Ebling H."/>
            <person name="Edwards K."/>
            <person name="Eickbush T."/>
            <person name="Evans J.D."/>
            <person name="Filipski A."/>
            <person name="Findeiss S."/>
            <person name="Freyhult E."/>
            <person name="Fulton L."/>
            <person name="Fulton R."/>
            <person name="Garcia A.C."/>
            <person name="Gardiner A."/>
            <person name="Garfield D.A."/>
            <person name="Garvin B.E."/>
            <person name="Gibson G."/>
            <person name="Gilbert D."/>
            <person name="Gnerre S."/>
            <person name="Godfrey J."/>
            <person name="Good R."/>
            <person name="Gotea V."/>
            <person name="Gravely B."/>
            <person name="Greenberg A.J."/>
            <person name="Griffiths-Jones S."/>
            <person name="Gross S."/>
            <person name="Guigo R."/>
            <person name="Gustafson E.A."/>
            <person name="Haerty W."/>
            <person name="Hahn M.W."/>
            <person name="Halligan D.L."/>
            <person name="Halpern A.L."/>
            <person name="Halter G.M."/>
            <person name="Han M.V."/>
            <person name="Heger A."/>
            <person name="Hillier L."/>
            <person name="Hinrichs A.S."/>
            <person name="Holmes I."/>
            <person name="Hoskins R.A."/>
            <person name="Hubisz M.J."/>
            <person name="Hultmark D."/>
            <person name="Huntley M.A."/>
            <person name="Jaffe D.B."/>
            <person name="Jagadeeshan S."/>
            <person name="Jeck W.R."/>
            <person name="Johnson J."/>
            <person name="Jones C.D."/>
            <person name="Jordan W.C."/>
            <person name="Karpen G.H."/>
            <person name="Kataoka E."/>
            <person name="Keightley P.D."/>
            <person name="Kheradpour P."/>
            <person name="Kirkness E.F."/>
            <person name="Koerich L.B."/>
            <person name="Kristiansen K."/>
            <person name="Kudrna D."/>
            <person name="Kulathinal R.J."/>
            <person name="Kumar S."/>
            <person name="Kwok R."/>
            <person name="Lander E."/>
            <person name="Langley C.H."/>
            <person name="Lapoint R."/>
            <person name="Lazzaro B.P."/>
            <person name="Lee S.J."/>
            <person name="Levesque L."/>
            <person name="Li R."/>
            <person name="Lin C.F."/>
            <person name="Lin M.F."/>
            <person name="Lindblad-Toh K."/>
            <person name="Llopart A."/>
            <person name="Long M."/>
            <person name="Low L."/>
            <person name="Lozovsky E."/>
            <person name="Lu J."/>
            <person name="Luo M."/>
            <person name="Machado C.A."/>
            <person name="Makalowski W."/>
            <person name="Marzo M."/>
            <person name="Matsuda M."/>
            <person name="Matzkin L."/>
            <person name="McAllister B."/>
            <person name="McBride C.S."/>
            <person name="McKernan B."/>
            <person name="McKernan K."/>
            <person name="Mendez-Lago M."/>
            <person name="Minx P."/>
            <person name="Mollenhauer M.U."/>
            <person name="Montooth K."/>
            <person name="Mount S.M."/>
            <person name="Mu X."/>
            <person name="Myers E."/>
            <person name="Negre B."/>
            <person name="Newfeld S."/>
            <person name="Nielsen R."/>
            <person name="Noor M.A."/>
            <person name="O'Grady P."/>
            <person name="Pachter L."/>
            <person name="Papaceit M."/>
            <person name="Parisi M.J."/>
            <person name="Parisi M."/>
            <person name="Parts L."/>
            <person name="Pedersen J.S."/>
            <person name="Pesole G."/>
            <person name="Phillippy A.M."/>
            <person name="Ponting C.P."/>
            <person name="Pop M."/>
            <person name="Porcelli D."/>
            <person name="Powell J.R."/>
            <person name="Prohaska S."/>
            <person name="Pruitt K."/>
            <person name="Puig M."/>
            <person name="Quesneville H."/>
            <person name="Ram K.R."/>
            <person name="Rand D."/>
            <person name="Rasmussen M.D."/>
            <person name="Reed L.K."/>
            <person name="Reenan R."/>
            <person name="Reily A."/>
            <person name="Remington K.A."/>
            <person name="Rieger T.T."/>
            <person name="Ritchie M.G."/>
            <person name="Robin C."/>
            <person name="Rogers Y.H."/>
            <person name="Rohde C."/>
            <person name="Rozas J."/>
            <person name="Rubenfield M.J."/>
            <person name="Ruiz A."/>
            <person name="Russo S."/>
            <person name="Salzberg S.L."/>
            <person name="Sanchez-Gracia A."/>
            <person name="Saranga D.J."/>
            <person name="Sato H."/>
            <person name="Schaeffer S.W."/>
            <person name="Schatz M.C."/>
            <person name="Schlenke T."/>
            <person name="Schwartz R."/>
            <person name="Segarra C."/>
            <person name="Singh R.S."/>
            <person name="Sirot L."/>
            <person name="Sirota M."/>
            <person name="Sisneros N.B."/>
            <person name="Smith C.D."/>
            <person name="Smith T.F."/>
            <person name="Spieth J."/>
            <person name="Stage D.E."/>
            <person name="Stark A."/>
            <person name="Stephan W."/>
            <person name="Strausberg R.L."/>
            <person name="Strempel S."/>
            <person name="Sturgill D."/>
            <person name="Sutton G."/>
            <person name="Sutton G.G."/>
            <person name="Tao W."/>
            <person name="Teichmann S."/>
            <person name="Tobari Y.N."/>
            <person name="Tomimura Y."/>
            <person name="Tsolas J.M."/>
            <person name="Valente V.L."/>
            <person name="Venter E."/>
            <person name="Venter J.C."/>
            <person name="Vicario S."/>
            <person name="Vieira F.G."/>
            <person name="Vilella A.J."/>
            <person name="Villasante A."/>
            <person name="Walenz B."/>
            <person name="Wang J."/>
            <person name="Wasserman M."/>
            <person name="Watts T."/>
            <person name="Wilson D."/>
            <person name="Wilson R.K."/>
            <person name="Wing R.A."/>
            <person name="Wolfner M.F."/>
            <person name="Wong A."/>
            <person name="Wong G.K."/>
            <person name="Wu C.I."/>
            <person name="Wu G."/>
            <person name="Yamamoto D."/>
            <person name="Yang H.P."/>
            <person name="Yang S.P."/>
            <person name="Yorke J.A."/>
            <person name="Yoshida K."/>
            <person name="Zdobnov E."/>
            <person name="Zhang P."/>
            <person name="Zhang Y."/>
            <person name="Zimin A.V."/>
            <person name="Baldwin J."/>
            <person name="Abdouelleil A."/>
            <person name="Abdulkadir J."/>
            <person name="Abebe A."/>
            <person name="Abera B."/>
            <person name="Abreu J."/>
            <person name="Acer S.C."/>
            <person name="Aftuck L."/>
            <person name="Alexander A."/>
            <person name="An P."/>
            <person name="Anderson E."/>
            <person name="Anderson S."/>
            <person name="Arachi H."/>
            <person name="Azer M."/>
            <person name="Bachantsang P."/>
            <person name="Barry A."/>
            <person name="Bayul T."/>
            <person name="Berlin A."/>
            <person name="Bessette D."/>
            <person name="Bloom T."/>
            <person name="Blye J."/>
            <person name="Boguslavskiy L."/>
            <person name="Bonnet C."/>
            <person name="Boukhgalter B."/>
            <person name="Bourzgui I."/>
            <person name="Brown A."/>
            <person name="Cahill P."/>
            <person name="Channer S."/>
            <person name="Cheshatsang Y."/>
            <person name="Chuda L."/>
            <person name="Citroen M."/>
            <person name="Collymore A."/>
            <person name="Cooke P."/>
            <person name="Costello M."/>
            <person name="D'Aco K."/>
            <person name="Daza R."/>
            <person name="De Haan G."/>
            <person name="DeGray S."/>
            <person name="DeMaso C."/>
            <person name="Dhargay N."/>
            <person name="Dooley K."/>
            <person name="Dooley E."/>
            <person name="Doricent M."/>
            <person name="Dorje P."/>
            <person name="Dorjee K."/>
            <person name="Dupes A."/>
            <person name="Elong R."/>
            <person name="Falk J."/>
            <person name="Farina A."/>
            <person name="Faro S."/>
            <person name="Ferguson D."/>
            <person name="Fisher S."/>
            <person name="Foley C.D."/>
            <person name="Franke A."/>
            <person name="Friedrich D."/>
            <person name="Gadbois L."/>
            <person name="Gearin G."/>
            <person name="Gearin C.R."/>
            <person name="Giannoukos G."/>
            <person name="Goode T."/>
            <person name="Graham J."/>
            <person name="Grandbois E."/>
            <person name="Grewal S."/>
            <person name="Gyaltsen K."/>
            <person name="Hafez N."/>
            <person name="Hagos B."/>
            <person name="Hall J."/>
            <person name="Henson C."/>
            <person name="Hollinger A."/>
            <person name="Honan T."/>
            <person name="Huard M.D."/>
            <person name="Hughes L."/>
            <person name="Hurhula B."/>
            <person name="Husby M.E."/>
            <person name="Kamat A."/>
            <person name="Kanga B."/>
            <person name="Kashin S."/>
            <person name="Khazanovich D."/>
            <person name="Kisner P."/>
            <person name="Lance K."/>
            <person name="Lara M."/>
            <person name="Lee W."/>
            <person name="Lennon N."/>
            <person name="Letendre F."/>
            <person name="LeVine R."/>
            <person name="Lipovsky A."/>
            <person name="Liu X."/>
            <person name="Liu J."/>
            <person name="Liu S."/>
            <person name="Lokyitsang T."/>
            <person name="Lokyitsang Y."/>
            <person name="Lubonja R."/>
            <person name="Lui A."/>
            <person name="MacDonald P."/>
            <person name="Magnisalis V."/>
            <person name="Maru K."/>
            <person name="Matthews C."/>
            <person name="McCusker W."/>
            <person name="McDonough S."/>
            <person name="Mehta T."/>
            <person name="Meldrim J."/>
            <person name="Meneus L."/>
            <person name="Mihai O."/>
            <person name="Mihalev A."/>
            <person name="Mihova T."/>
            <person name="Mittelman R."/>
            <person name="Mlenga V."/>
            <person name="Montmayeur A."/>
            <person name="Mulrain L."/>
            <person name="Navidi A."/>
            <person name="Naylor J."/>
            <person name="Negash T."/>
            <person name="Nguyen T."/>
            <person name="Nguyen N."/>
            <person name="Nicol R."/>
            <person name="Norbu C."/>
            <person name="Norbu N."/>
            <person name="Novod N."/>
            <person name="O'Neill B."/>
            <person name="Osman S."/>
            <person name="Markiewicz E."/>
            <person name="Oyono O.L."/>
            <person name="Patti C."/>
            <person name="Phunkhang P."/>
            <person name="Pierre F."/>
            <person name="Priest M."/>
            <person name="Raghuraman S."/>
            <person name="Rege F."/>
            <person name="Reyes R."/>
            <person name="Rise C."/>
            <person name="Rogov P."/>
            <person name="Ross K."/>
            <person name="Ryan E."/>
            <person name="Settipalli S."/>
            <person name="Shea T."/>
            <person name="Sherpa N."/>
            <person name="Shi L."/>
            <person name="Shih D."/>
            <person name="Sparrow T."/>
            <person name="Spaulding J."/>
            <person name="Stalker J."/>
            <person name="Stange-Thomann N."/>
            <person name="Stavropoulos S."/>
            <person name="Stone C."/>
            <person name="Strader C."/>
            <person name="Tesfaye S."/>
            <person name="Thomson T."/>
            <person name="Thoulutsang Y."/>
            <person name="Thoulutsang D."/>
            <person name="Topham K."/>
            <person name="Topping I."/>
            <person name="Tsamla T."/>
            <person name="Vassiliev H."/>
            <person name="Vo A."/>
            <person name="Wangchuk T."/>
            <person name="Wangdi T."/>
            <person name="Weiand M."/>
            <person name="Wilkinson J."/>
            <person name="Wilson A."/>
            <person name="Yadav S."/>
            <person name="Young G."/>
            <person name="Yu Q."/>
            <person name="Zembek L."/>
            <person name="Zhong D."/>
            <person name="Zimmer A."/>
            <person name="Zwirko Z."/>
            <person name="Jaffe D.B."/>
            <person name="Alvarez P."/>
            <person name="Brockman W."/>
            <person name="Butler J."/>
            <person name="Chin C."/>
            <person name="Gnerre S."/>
            <person name="Grabherr M."/>
            <person name="Kleber M."/>
            <person name="Mauceli E."/>
            <person name="MacCallum I."/>
        </authorList>
    </citation>
    <scope>NUCLEOTIDE SEQUENCE [LARGE SCALE GENOMIC DNA]</scope>
    <source>
        <strain evidence="2">Tucson 15287-2541.00</strain>
    </source>
</reference>
<accession>B4JDP4</accession>
<dbReference type="STRING" id="7222.B4JDP4"/>
<evidence type="ECO:0000313" key="2">
    <source>
        <dbReference type="Proteomes" id="UP000001070"/>
    </source>
</evidence>
<dbReference type="InterPro" id="IPR053720">
    <property type="entry name" value="Psm_Assembly_Chaperone"/>
</dbReference>
<proteinExistence type="predicted"/>
<keyword evidence="2" id="KW-1185">Reference proteome</keyword>
<name>B4JDP4_DROGR</name>
<dbReference type="EMBL" id="CH916368">
    <property type="protein sequence ID" value="EDW03414.1"/>
    <property type="molecule type" value="Genomic_DNA"/>
</dbReference>
<dbReference type="AlphaFoldDB" id="B4JDP4"/>
<dbReference type="Proteomes" id="UP000001070">
    <property type="component" value="Unassembled WGS sequence"/>
</dbReference>